<dbReference type="KEGG" id="dsh:Dshi_1410"/>
<evidence type="ECO:0000313" key="2">
    <source>
        <dbReference type="EMBL" id="ABV93152.1"/>
    </source>
</evidence>
<dbReference type="Gene3D" id="3.90.190.10">
    <property type="entry name" value="Protein tyrosine phosphatase superfamily"/>
    <property type="match status" value="1"/>
</dbReference>
<dbReference type="EMBL" id="CP000830">
    <property type="protein sequence ID" value="ABV93152.1"/>
    <property type="molecule type" value="Genomic_DNA"/>
</dbReference>
<dbReference type="AlphaFoldDB" id="A8LJD0"/>
<accession>A8LJD0</accession>
<dbReference type="HOGENOM" id="CLU_105726_3_0_5"/>
<organism evidence="2 3">
    <name type="scientific">Dinoroseobacter shibae (strain DSM 16493 / NCIMB 14021 / DFL 12)</name>
    <dbReference type="NCBI Taxonomy" id="398580"/>
    <lineage>
        <taxon>Bacteria</taxon>
        <taxon>Pseudomonadati</taxon>
        <taxon>Pseudomonadota</taxon>
        <taxon>Alphaproteobacteria</taxon>
        <taxon>Rhodobacterales</taxon>
        <taxon>Roseobacteraceae</taxon>
        <taxon>Dinoroseobacter</taxon>
    </lineage>
</organism>
<name>A8LJD0_DINSH</name>
<dbReference type="NCBIfam" id="TIGR01244">
    <property type="entry name" value="TIGR01244 family sulfur transferase"/>
    <property type="match status" value="1"/>
</dbReference>
<gene>
    <name evidence="2" type="ordered locus">Dshi_1410</name>
</gene>
<proteinExistence type="predicted"/>
<sequence>MTGSRHRPAGFRPLDLPRRGLYNGPMTYRPLSETYAVAPQLMPTDIPEIAAAGFTTVICNRPDMENPPELSAEVMRIAVEAAGLRFCDNPVIGGALSMDDVTDQADAIAGNPEGKVLAYCASGTRSAIVWALAMAGKMPTDDILEATQRAGYALEGLRGQIDMLAAQQAG</sequence>
<dbReference type="Proteomes" id="UP000006833">
    <property type="component" value="Chromosome"/>
</dbReference>
<keyword evidence="3" id="KW-1185">Reference proteome</keyword>
<feature type="domain" description="Beta-lactamase hydrolase-like protein phosphatase-like" evidence="1">
    <location>
        <begin position="28"/>
        <end position="136"/>
    </location>
</feature>
<dbReference type="GO" id="GO:0016787">
    <property type="term" value="F:hydrolase activity"/>
    <property type="evidence" value="ECO:0007669"/>
    <property type="project" value="InterPro"/>
</dbReference>
<dbReference type="SUPFAM" id="SSF52799">
    <property type="entry name" value="(Phosphotyrosine protein) phosphatases II"/>
    <property type="match status" value="1"/>
</dbReference>
<dbReference type="STRING" id="398580.Dshi_1410"/>
<dbReference type="InterPro" id="IPR029021">
    <property type="entry name" value="Prot-tyrosine_phosphatase-like"/>
</dbReference>
<dbReference type="InterPro" id="IPR005939">
    <property type="entry name" value="BLH_phosphatase-like"/>
</dbReference>
<protein>
    <recommendedName>
        <fullName evidence="1">Beta-lactamase hydrolase-like protein phosphatase-like domain-containing protein</fullName>
    </recommendedName>
</protein>
<dbReference type="CDD" id="cd14503">
    <property type="entry name" value="PTP-bact"/>
    <property type="match status" value="1"/>
</dbReference>
<evidence type="ECO:0000313" key="3">
    <source>
        <dbReference type="Proteomes" id="UP000006833"/>
    </source>
</evidence>
<evidence type="ECO:0000259" key="1">
    <source>
        <dbReference type="Pfam" id="PF04273"/>
    </source>
</evidence>
<reference evidence="3" key="1">
    <citation type="journal article" date="2010" name="ISME J.">
        <title>The complete genome sequence of the algal symbiont Dinoroseobacter shibae: a hitchhiker's guide to life in the sea.</title>
        <authorList>
            <person name="Wagner-Dobler I."/>
            <person name="Ballhausen B."/>
            <person name="Berger M."/>
            <person name="Brinkhoff T."/>
            <person name="Buchholz I."/>
            <person name="Bunk B."/>
            <person name="Cypionka H."/>
            <person name="Daniel R."/>
            <person name="Drepper T."/>
            <person name="Gerdts G."/>
            <person name="Hahnke S."/>
            <person name="Han C."/>
            <person name="Jahn D."/>
            <person name="Kalhoefer D."/>
            <person name="Kiss H."/>
            <person name="Klenk H.P."/>
            <person name="Kyrpides N."/>
            <person name="Liebl W."/>
            <person name="Liesegang H."/>
            <person name="Meincke L."/>
            <person name="Pati A."/>
            <person name="Petersen J."/>
            <person name="Piekarski T."/>
            <person name="Pommerenke C."/>
            <person name="Pradella S."/>
            <person name="Pukall R."/>
            <person name="Rabus R."/>
            <person name="Stackebrandt E."/>
            <person name="Thole S."/>
            <person name="Thompson L."/>
            <person name="Tielen P."/>
            <person name="Tomasch J."/>
            <person name="von Jan M."/>
            <person name="Wanphrut N."/>
            <person name="Wichels A."/>
            <person name="Zech H."/>
            <person name="Simon M."/>
        </authorList>
    </citation>
    <scope>NUCLEOTIDE SEQUENCE [LARGE SCALE GENOMIC DNA]</scope>
    <source>
        <strain evidence="3">DSM 16493 / NCIMB 14021 / DFL 12</strain>
    </source>
</reference>
<dbReference type="eggNOG" id="COG3453">
    <property type="taxonomic scope" value="Bacteria"/>
</dbReference>
<dbReference type="Pfam" id="PF04273">
    <property type="entry name" value="BLH_phosphatase"/>
    <property type="match status" value="1"/>
</dbReference>